<protein>
    <submittedName>
        <fullName evidence="2">Uncharacterized protein</fullName>
    </submittedName>
</protein>
<gene>
    <name evidence="2" type="ORF">PoB_005585000</name>
</gene>
<accession>A0AAV4CCF9</accession>
<evidence type="ECO:0000256" key="1">
    <source>
        <dbReference type="SAM" id="MobiDB-lite"/>
    </source>
</evidence>
<dbReference type="AlphaFoldDB" id="A0AAV4CCF9"/>
<reference evidence="2 3" key="1">
    <citation type="journal article" date="2021" name="Elife">
        <title>Chloroplast acquisition without the gene transfer in kleptoplastic sea slugs, Plakobranchus ocellatus.</title>
        <authorList>
            <person name="Maeda T."/>
            <person name="Takahashi S."/>
            <person name="Yoshida T."/>
            <person name="Shimamura S."/>
            <person name="Takaki Y."/>
            <person name="Nagai Y."/>
            <person name="Toyoda A."/>
            <person name="Suzuki Y."/>
            <person name="Arimoto A."/>
            <person name="Ishii H."/>
            <person name="Satoh N."/>
            <person name="Nishiyama T."/>
            <person name="Hasebe M."/>
            <person name="Maruyama T."/>
            <person name="Minagawa J."/>
            <person name="Obokata J."/>
            <person name="Shigenobu S."/>
        </authorList>
    </citation>
    <scope>NUCLEOTIDE SEQUENCE [LARGE SCALE GENOMIC DNA]</scope>
</reference>
<organism evidence="2 3">
    <name type="scientific">Plakobranchus ocellatus</name>
    <dbReference type="NCBI Taxonomy" id="259542"/>
    <lineage>
        <taxon>Eukaryota</taxon>
        <taxon>Metazoa</taxon>
        <taxon>Spiralia</taxon>
        <taxon>Lophotrochozoa</taxon>
        <taxon>Mollusca</taxon>
        <taxon>Gastropoda</taxon>
        <taxon>Heterobranchia</taxon>
        <taxon>Euthyneura</taxon>
        <taxon>Panpulmonata</taxon>
        <taxon>Sacoglossa</taxon>
        <taxon>Placobranchoidea</taxon>
        <taxon>Plakobranchidae</taxon>
        <taxon>Plakobranchus</taxon>
    </lineage>
</organism>
<evidence type="ECO:0000313" key="2">
    <source>
        <dbReference type="EMBL" id="GFO29345.1"/>
    </source>
</evidence>
<name>A0AAV4CCF9_9GAST</name>
<comment type="caution">
    <text evidence="2">The sequence shown here is derived from an EMBL/GenBank/DDBJ whole genome shotgun (WGS) entry which is preliminary data.</text>
</comment>
<proteinExistence type="predicted"/>
<dbReference type="EMBL" id="BLXT01006160">
    <property type="protein sequence ID" value="GFO29345.1"/>
    <property type="molecule type" value="Genomic_DNA"/>
</dbReference>
<feature type="region of interest" description="Disordered" evidence="1">
    <location>
        <begin position="21"/>
        <end position="42"/>
    </location>
</feature>
<evidence type="ECO:0000313" key="3">
    <source>
        <dbReference type="Proteomes" id="UP000735302"/>
    </source>
</evidence>
<sequence length="119" mass="13403">MVAVEEKKHFTPNTLFCCANNQPSATHSRRIPPPDASTANDPKRFDQYYKIKHQTFDDLPHLCASDLRENTNFCRAISTEKRLVLMVIVDATGKFLVTDVEDCGSFNDGGTFQDSSVFK</sequence>
<keyword evidence="3" id="KW-1185">Reference proteome</keyword>
<dbReference type="Proteomes" id="UP000735302">
    <property type="component" value="Unassembled WGS sequence"/>
</dbReference>